<dbReference type="PANTHER" id="PTHR12599:SF0">
    <property type="entry name" value="PTERIN-4-ALPHA-CARBINOLAMINE DEHYDRATASE"/>
    <property type="match status" value="1"/>
</dbReference>
<dbReference type="PANTHER" id="PTHR12599">
    <property type="entry name" value="PTERIN-4-ALPHA-CARBINOLAMINE DEHYDRATASE"/>
    <property type="match status" value="1"/>
</dbReference>
<dbReference type="InterPro" id="IPR001533">
    <property type="entry name" value="Pterin_deHydtase"/>
</dbReference>
<dbReference type="EC" id="4.2.1.96" evidence="3"/>
<evidence type="ECO:0000256" key="2">
    <source>
        <dbReference type="ARBA" id="ARBA00006472"/>
    </source>
</evidence>
<dbReference type="CDD" id="cd00488">
    <property type="entry name" value="PCD_DCoH"/>
    <property type="match status" value="1"/>
</dbReference>
<dbReference type="GO" id="GO:0008124">
    <property type="term" value="F:4-alpha-hydroxytetrahydrobiopterin dehydratase activity"/>
    <property type="evidence" value="ECO:0007669"/>
    <property type="project" value="UniProtKB-EC"/>
</dbReference>
<evidence type="ECO:0000256" key="3">
    <source>
        <dbReference type="ARBA" id="ARBA00013252"/>
    </source>
</evidence>
<dbReference type="NCBIfam" id="NF002017">
    <property type="entry name" value="PRK00823.1-2"/>
    <property type="match status" value="1"/>
</dbReference>
<dbReference type="AlphaFoldDB" id="A0A381PJ76"/>
<reference evidence="5" key="1">
    <citation type="submission" date="2018-05" db="EMBL/GenBank/DDBJ databases">
        <authorList>
            <person name="Lanie J.A."/>
            <person name="Ng W.-L."/>
            <person name="Kazmierczak K.M."/>
            <person name="Andrzejewski T.M."/>
            <person name="Davidsen T.M."/>
            <person name="Wayne K.J."/>
            <person name="Tettelin H."/>
            <person name="Glass J.I."/>
            <person name="Rusch D."/>
            <person name="Podicherti R."/>
            <person name="Tsui H.-C.T."/>
            <person name="Winkler M.E."/>
        </authorList>
    </citation>
    <scope>NUCLEOTIDE SEQUENCE</scope>
</reference>
<accession>A0A381PJ76</accession>
<evidence type="ECO:0000313" key="5">
    <source>
        <dbReference type="EMBL" id="SUZ67076.1"/>
    </source>
</evidence>
<dbReference type="InterPro" id="IPR036428">
    <property type="entry name" value="PCD_sf"/>
</dbReference>
<name>A0A381PJ76_9ZZZZ</name>
<protein>
    <recommendedName>
        <fullName evidence="3">4a-hydroxytetrahydrobiopterin dehydratase</fullName>
        <ecNumber evidence="3">4.2.1.96</ecNumber>
    </recommendedName>
</protein>
<gene>
    <name evidence="5" type="ORF">METZ01_LOCUS19930</name>
</gene>
<dbReference type="Pfam" id="PF01329">
    <property type="entry name" value="Pterin_4a"/>
    <property type="match status" value="1"/>
</dbReference>
<dbReference type="EMBL" id="UINC01001002">
    <property type="protein sequence ID" value="SUZ67076.1"/>
    <property type="molecule type" value="Genomic_DNA"/>
</dbReference>
<dbReference type="GO" id="GO:0006729">
    <property type="term" value="P:tetrahydrobiopterin biosynthetic process"/>
    <property type="evidence" value="ECO:0007669"/>
    <property type="project" value="InterPro"/>
</dbReference>
<evidence type="ECO:0000256" key="1">
    <source>
        <dbReference type="ARBA" id="ARBA00001554"/>
    </source>
</evidence>
<proteinExistence type="inferred from homology"/>
<keyword evidence="4" id="KW-0456">Lyase</keyword>
<dbReference type="SUPFAM" id="SSF55248">
    <property type="entry name" value="PCD-like"/>
    <property type="match status" value="1"/>
</dbReference>
<organism evidence="5">
    <name type="scientific">marine metagenome</name>
    <dbReference type="NCBI Taxonomy" id="408172"/>
    <lineage>
        <taxon>unclassified sequences</taxon>
        <taxon>metagenomes</taxon>
        <taxon>ecological metagenomes</taxon>
    </lineage>
</organism>
<dbReference type="HAMAP" id="MF_00434">
    <property type="entry name" value="Pterin_4_alpha"/>
    <property type="match status" value="1"/>
</dbReference>
<dbReference type="Gene3D" id="3.30.1360.20">
    <property type="entry name" value="Transcriptional coactivator/pterin dehydratase"/>
    <property type="match status" value="1"/>
</dbReference>
<evidence type="ECO:0000256" key="4">
    <source>
        <dbReference type="ARBA" id="ARBA00023239"/>
    </source>
</evidence>
<comment type="catalytic activity">
    <reaction evidence="1">
        <text>(4aS,6R)-4a-hydroxy-L-erythro-5,6,7,8-tetrahydrobiopterin = (6R)-L-erythro-6,7-dihydrobiopterin + H2O</text>
        <dbReference type="Rhea" id="RHEA:11920"/>
        <dbReference type="ChEBI" id="CHEBI:15377"/>
        <dbReference type="ChEBI" id="CHEBI:15642"/>
        <dbReference type="ChEBI" id="CHEBI:43120"/>
        <dbReference type="EC" id="4.2.1.96"/>
    </reaction>
</comment>
<sequence>MASKLNTESIRGWLDGRKGWKRRSNRIIKSFHFSSFRDTIVFVNRVATLADTHDHHPDIDIRYDNVTITLSTHDAGGITEKDLALAEQIDFSTSSN</sequence>
<comment type="similarity">
    <text evidence="2">Belongs to the pterin-4-alpha-carbinolamine dehydratase family.</text>
</comment>